<dbReference type="Proteomes" id="UP000054359">
    <property type="component" value="Unassembled WGS sequence"/>
</dbReference>
<dbReference type="InterPro" id="IPR013815">
    <property type="entry name" value="ATP_grasp_subdomain_1"/>
</dbReference>
<gene>
    <name evidence="3" type="ORF">X975_19140</name>
</gene>
<dbReference type="OrthoDB" id="6435135at2759"/>
<reference evidence="3 4" key="1">
    <citation type="submission" date="2013-11" db="EMBL/GenBank/DDBJ databases">
        <title>Genome sequencing of Stegodyphus mimosarum.</title>
        <authorList>
            <person name="Bechsgaard J."/>
        </authorList>
    </citation>
    <scope>NUCLEOTIDE SEQUENCE [LARGE SCALE GENOMIC DNA]</scope>
</reference>
<evidence type="ECO:0000313" key="4">
    <source>
        <dbReference type="Proteomes" id="UP000054359"/>
    </source>
</evidence>
<dbReference type="STRING" id="407821.A0A087T6Y8"/>
<name>A0A087T6Y8_STEMI</name>
<dbReference type="OMA" id="KTRIRNC"/>
<proteinExistence type="inferred from homology"/>
<evidence type="ECO:0000256" key="1">
    <source>
        <dbReference type="ARBA" id="ARBA00007837"/>
    </source>
</evidence>
<evidence type="ECO:0000313" key="3">
    <source>
        <dbReference type="EMBL" id="KFM60877.1"/>
    </source>
</evidence>
<feature type="non-terminal residue" evidence="3">
    <location>
        <position position="506"/>
    </location>
</feature>
<keyword evidence="4" id="KW-1185">Reference proteome</keyword>
<dbReference type="PANTHER" id="PTHR43615">
    <property type="entry name" value="PHOSPHOENOLPYRUVATE SYNTHASE-RELATED"/>
    <property type="match status" value="1"/>
</dbReference>
<organism evidence="3 4">
    <name type="scientific">Stegodyphus mimosarum</name>
    <name type="common">African social velvet spider</name>
    <dbReference type="NCBI Taxonomy" id="407821"/>
    <lineage>
        <taxon>Eukaryota</taxon>
        <taxon>Metazoa</taxon>
        <taxon>Ecdysozoa</taxon>
        <taxon>Arthropoda</taxon>
        <taxon>Chelicerata</taxon>
        <taxon>Arachnida</taxon>
        <taxon>Araneae</taxon>
        <taxon>Araneomorphae</taxon>
        <taxon>Entelegynae</taxon>
        <taxon>Eresoidea</taxon>
        <taxon>Eresidae</taxon>
        <taxon>Stegodyphus</taxon>
    </lineage>
</organism>
<dbReference type="Pfam" id="PF01326">
    <property type="entry name" value="PPDK_N"/>
    <property type="match status" value="1"/>
</dbReference>
<dbReference type="SUPFAM" id="SSF56059">
    <property type="entry name" value="Glutathione synthetase ATP-binding domain-like"/>
    <property type="match status" value="1"/>
</dbReference>
<evidence type="ECO:0000259" key="2">
    <source>
        <dbReference type="Pfam" id="PF01326"/>
    </source>
</evidence>
<dbReference type="AlphaFoldDB" id="A0A087T6Y8"/>
<dbReference type="Gene3D" id="3.30.1490.20">
    <property type="entry name" value="ATP-grasp fold, A domain"/>
    <property type="match status" value="1"/>
</dbReference>
<dbReference type="InterPro" id="IPR002192">
    <property type="entry name" value="PPDK_AMP/ATP-bd"/>
</dbReference>
<dbReference type="GO" id="GO:0016301">
    <property type="term" value="F:kinase activity"/>
    <property type="evidence" value="ECO:0007669"/>
    <property type="project" value="InterPro"/>
</dbReference>
<dbReference type="PANTHER" id="PTHR43615:SF1">
    <property type="entry name" value="PPDK_N DOMAIN-CONTAINING PROTEIN"/>
    <property type="match status" value="1"/>
</dbReference>
<dbReference type="EMBL" id="KK113713">
    <property type="protein sequence ID" value="KFM60877.1"/>
    <property type="molecule type" value="Genomic_DNA"/>
</dbReference>
<dbReference type="InterPro" id="IPR051549">
    <property type="entry name" value="PEP_Utilizing_Enz"/>
</dbReference>
<comment type="similarity">
    <text evidence="1">Belongs to the PEP-utilizing enzyme family.</text>
</comment>
<dbReference type="Gene3D" id="3.30.470.20">
    <property type="entry name" value="ATP-grasp fold, B domain"/>
    <property type="match status" value="1"/>
</dbReference>
<accession>A0A087T6Y8</accession>
<sequence length="506" mass="56975">MSAAGQMDTFLGVSGLNEILHAIKKCWASQFGYIAIQYKRRYGQRLNSPMAVVIQEMVACDVAGVLFTCDPLTGNPAVMTITANYGLGESVVSGSEEPDTIELQRDPEDHLHMKGIIIGAKSRKIIVKDGEGTALENVSENEKTKCCLSQELVTRLGYLGIEVERYYRSHRDIEWGVQNNNIYLFQSRPVTSGANETSFEIEHEFDNPLRVENDFYSVCNVGEVIPGALTPLGMEFFYKVLTLASYNEDTAWLPPVRCQYFYSGMMVAYNHGMFGVTDMFRGQESENLDYFSQASMISFFGRIIRDEELFEVCKEKYEDSTTPSSLFGLLRVLLLSDRKLRKEEKICEGYHIAFEKFKTSRDLFYHLLKKCSDLTSVSASHLITSQASSVWNMLIFSILGKAKGGFDDEVYNNASCLLSTGSDVESADVPSAIQSLAFHISKAVNIEEFRGMSTEDALSWLQETNSSAGIKFREFLMKHGHRCIKEFDLYSIPWGSHPKPLVKLLQ</sequence>
<keyword evidence="3" id="KW-0670">Pyruvate</keyword>
<protein>
    <submittedName>
        <fullName evidence="3">Putative phosphoenolpyruvate synthase</fullName>
    </submittedName>
</protein>
<dbReference type="GO" id="GO:0005524">
    <property type="term" value="F:ATP binding"/>
    <property type="evidence" value="ECO:0007669"/>
    <property type="project" value="InterPro"/>
</dbReference>
<feature type="domain" description="Pyruvate phosphate dikinase AMP/ATP-binding" evidence="2">
    <location>
        <begin position="2"/>
        <end position="202"/>
    </location>
</feature>